<dbReference type="Gene3D" id="3.90.190.10">
    <property type="entry name" value="Protein tyrosine phosphatase superfamily"/>
    <property type="match status" value="1"/>
</dbReference>
<proteinExistence type="predicted"/>
<feature type="region of interest" description="Disordered" evidence="1">
    <location>
        <begin position="234"/>
        <end position="255"/>
    </location>
</feature>
<dbReference type="PROSITE" id="PS50206">
    <property type="entry name" value="RHODANESE_3"/>
    <property type="match status" value="1"/>
</dbReference>
<evidence type="ECO:0000259" key="2">
    <source>
        <dbReference type="PROSITE" id="PS50206"/>
    </source>
</evidence>
<organism evidence="3">
    <name type="scientific">Lotharella globosa</name>
    <dbReference type="NCBI Taxonomy" id="91324"/>
    <lineage>
        <taxon>Eukaryota</taxon>
        <taxon>Sar</taxon>
        <taxon>Rhizaria</taxon>
        <taxon>Cercozoa</taxon>
        <taxon>Chlorarachniophyceae</taxon>
        <taxon>Lotharella</taxon>
    </lineage>
</organism>
<evidence type="ECO:0000313" key="3">
    <source>
        <dbReference type="EMBL" id="CAE0669535.1"/>
    </source>
</evidence>
<feature type="region of interest" description="Disordered" evidence="1">
    <location>
        <begin position="303"/>
        <end position="534"/>
    </location>
</feature>
<evidence type="ECO:0000256" key="1">
    <source>
        <dbReference type="SAM" id="MobiDB-lite"/>
    </source>
</evidence>
<accession>A0A7S4DTW2</accession>
<dbReference type="Gene3D" id="3.40.250.10">
    <property type="entry name" value="Rhodanese-like domain"/>
    <property type="match status" value="1"/>
</dbReference>
<sequence length="659" mass="74771">MGKGGARLGKNEKGTLLFSTTNVYNFLNKEGKHLVIDTRSEEKFIEAHMIGALEASLDGASQDAEVDIVTLAKCLSENSKKIFQEKRDEYVVVCGDREKRQLLINVCRLLVKEGAKRVAYFEDVQKFVDTYPFMVARGREPGAMKSKYPKEVVPGVYIGKKEEVTTKDLQDMNITHVVDFDIEKESGKSAEEAKKEETHKSEAKIKLPEVEKANIEDGDGKIDPDSARKLVEEIGKRRKDQEQKDSKVLLIGSKGNEAPPLTALIVLVTERKMSPEDAYDELLKAREDLPSKEELLKKLRELLGLEKQEENKKEDNSKDAGKSQPDEDAQARLEAEKKAREEAEKAKEAAERAAKEAADKMAKEAASQKEKDAKAAKKAADEKKAADDKKKAEEEAAKKAKEDAEAKAKEDAEKEAKKEAARFAKAEVERKAKEAAEKKAKEEADKKAKEEAKRLAKEAEEIRKKEEAERKRQEEEEAKRKAKEEAERKEKERLAKIEADKQAKEEAEKKRREEERRQKEAEEKRKQEEEERKEAERCRVPKILHVDNKFSVEINKQTCYLSYTIYSIDTEKVMDLNNIVVPYDLDLQGRRAPIENKLCQAACEYAAGQHYLIKTSCVRQSVLKNLQNAYSSIILPDMLSSAGNTHYLHTRQGGTYSYS</sequence>
<dbReference type="InterPro" id="IPR001763">
    <property type="entry name" value="Rhodanese-like_dom"/>
</dbReference>
<dbReference type="SUPFAM" id="SSF52821">
    <property type="entry name" value="Rhodanese/Cell cycle control phosphatase"/>
    <property type="match status" value="1"/>
</dbReference>
<name>A0A7S4DTW2_9EUKA</name>
<dbReference type="InterPro" id="IPR036873">
    <property type="entry name" value="Rhodanese-like_dom_sf"/>
</dbReference>
<feature type="domain" description="Rhodanese" evidence="2">
    <location>
        <begin position="29"/>
        <end position="136"/>
    </location>
</feature>
<dbReference type="AlphaFoldDB" id="A0A7S4DTW2"/>
<feature type="region of interest" description="Disordered" evidence="1">
    <location>
        <begin position="186"/>
        <end position="206"/>
    </location>
</feature>
<protein>
    <recommendedName>
        <fullName evidence="2">Rhodanese domain-containing protein</fullName>
    </recommendedName>
</protein>
<feature type="compositionally biased region" description="Basic and acidic residues" evidence="1">
    <location>
        <begin position="234"/>
        <end position="247"/>
    </location>
</feature>
<dbReference type="InterPro" id="IPR029021">
    <property type="entry name" value="Prot-tyrosine_phosphatase-like"/>
</dbReference>
<reference evidence="3" key="1">
    <citation type="submission" date="2021-01" db="EMBL/GenBank/DDBJ databases">
        <authorList>
            <person name="Corre E."/>
            <person name="Pelletier E."/>
            <person name="Niang G."/>
            <person name="Scheremetjew M."/>
            <person name="Finn R."/>
            <person name="Kale V."/>
            <person name="Holt S."/>
            <person name="Cochrane G."/>
            <person name="Meng A."/>
            <person name="Brown T."/>
            <person name="Cohen L."/>
        </authorList>
    </citation>
    <scope>NUCLEOTIDE SEQUENCE</scope>
    <source>
        <strain evidence="3">CCCM811</strain>
    </source>
</reference>
<gene>
    <name evidence="3" type="ORF">LGLO00237_LOCUS21162</name>
</gene>
<dbReference type="EMBL" id="HBIV01029640">
    <property type="protein sequence ID" value="CAE0669535.1"/>
    <property type="molecule type" value="Transcribed_RNA"/>
</dbReference>